<accession>A0A1C7MZJ7</accession>
<protein>
    <submittedName>
        <fullName evidence="1">Uncharacterized protein</fullName>
    </submittedName>
</protein>
<sequence length="75" mass="8260">MTYSIGVNCWIHPRKAKKKKQSKTKIKAAAAQALAPTSLSEEPYKHISKITNAFVLIVTISIAKAKMIYPFSGPN</sequence>
<reference evidence="1 2" key="1">
    <citation type="submission" date="2016-03" db="EMBL/GenBank/DDBJ databases">
        <title>Choanephora cucurbitarum.</title>
        <authorList>
            <person name="Min B."/>
            <person name="Park H."/>
            <person name="Park J.-H."/>
            <person name="Shin H.-D."/>
            <person name="Choi I.-G."/>
        </authorList>
    </citation>
    <scope>NUCLEOTIDE SEQUENCE [LARGE SCALE GENOMIC DNA]</scope>
    <source>
        <strain evidence="1 2">KUS-F28377</strain>
    </source>
</reference>
<comment type="caution">
    <text evidence="1">The sequence shown here is derived from an EMBL/GenBank/DDBJ whole genome shotgun (WGS) entry which is preliminary data.</text>
</comment>
<dbReference type="Proteomes" id="UP000093000">
    <property type="component" value="Unassembled WGS sequence"/>
</dbReference>
<evidence type="ECO:0000313" key="2">
    <source>
        <dbReference type="Proteomes" id="UP000093000"/>
    </source>
</evidence>
<dbReference type="EMBL" id="LUGH01000930">
    <property type="protein sequence ID" value="OBZ82191.1"/>
    <property type="molecule type" value="Genomic_DNA"/>
</dbReference>
<keyword evidence="2" id="KW-1185">Reference proteome</keyword>
<name>A0A1C7MZJ7_9FUNG</name>
<proteinExistence type="predicted"/>
<dbReference type="AlphaFoldDB" id="A0A1C7MZJ7"/>
<organism evidence="1 2">
    <name type="scientific">Choanephora cucurbitarum</name>
    <dbReference type="NCBI Taxonomy" id="101091"/>
    <lineage>
        <taxon>Eukaryota</taxon>
        <taxon>Fungi</taxon>
        <taxon>Fungi incertae sedis</taxon>
        <taxon>Mucoromycota</taxon>
        <taxon>Mucoromycotina</taxon>
        <taxon>Mucoromycetes</taxon>
        <taxon>Mucorales</taxon>
        <taxon>Mucorineae</taxon>
        <taxon>Choanephoraceae</taxon>
        <taxon>Choanephoroideae</taxon>
        <taxon>Choanephora</taxon>
    </lineage>
</organism>
<gene>
    <name evidence="1" type="ORF">A0J61_09759</name>
</gene>
<evidence type="ECO:0000313" key="1">
    <source>
        <dbReference type="EMBL" id="OBZ82191.1"/>
    </source>
</evidence>
<dbReference type="InParanoid" id="A0A1C7MZJ7"/>